<dbReference type="InterPro" id="IPR032675">
    <property type="entry name" value="LRR_dom_sf"/>
</dbReference>
<accession>A0A1B6F0M5</accession>
<proteinExistence type="predicted"/>
<dbReference type="PROSITE" id="PS51450">
    <property type="entry name" value="LRR"/>
    <property type="match status" value="1"/>
</dbReference>
<protein>
    <recommendedName>
        <fullName evidence="2">LRRNT domain-containing protein</fullName>
    </recommendedName>
</protein>
<dbReference type="InterPro" id="IPR001611">
    <property type="entry name" value="Leu-rich_rpt"/>
</dbReference>
<evidence type="ECO:0008006" key="2">
    <source>
        <dbReference type="Google" id="ProtNLM"/>
    </source>
</evidence>
<feature type="non-terminal residue" evidence="1">
    <location>
        <position position="1"/>
    </location>
</feature>
<evidence type="ECO:0000313" key="1">
    <source>
        <dbReference type="EMBL" id="JAS43856.1"/>
    </source>
</evidence>
<dbReference type="AlphaFoldDB" id="A0A1B6F0M5"/>
<organism evidence="1">
    <name type="scientific">Cuerna arida</name>
    <dbReference type="NCBI Taxonomy" id="1464854"/>
    <lineage>
        <taxon>Eukaryota</taxon>
        <taxon>Metazoa</taxon>
        <taxon>Ecdysozoa</taxon>
        <taxon>Arthropoda</taxon>
        <taxon>Hexapoda</taxon>
        <taxon>Insecta</taxon>
        <taxon>Pterygota</taxon>
        <taxon>Neoptera</taxon>
        <taxon>Paraneoptera</taxon>
        <taxon>Hemiptera</taxon>
        <taxon>Auchenorrhyncha</taxon>
        <taxon>Membracoidea</taxon>
        <taxon>Cicadellidae</taxon>
        <taxon>Cicadellinae</taxon>
        <taxon>Proconiini</taxon>
        <taxon>Cuerna</taxon>
    </lineage>
</organism>
<dbReference type="SUPFAM" id="SSF52058">
    <property type="entry name" value="L domain-like"/>
    <property type="match status" value="1"/>
</dbReference>
<reference evidence="1" key="1">
    <citation type="submission" date="2015-11" db="EMBL/GenBank/DDBJ databases">
        <title>De novo transcriptome assembly of four potential Pierce s Disease insect vectors from Arizona vineyards.</title>
        <authorList>
            <person name="Tassone E.E."/>
        </authorList>
    </citation>
    <scope>NUCLEOTIDE SEQUENCE</scope>
</reference>
<name>A0A1B6F0M5_9HEMI</name>
<sequence length="141" mass="16391">NQKLEHLNLNENEIINIPDLLFENLSMIKTIKMNNGILSSPTIVFGEHPVIETIDLSRCNINTLRTDSFNRTTNLKVLKLKIVGYFPFSNITLLNNLTTLELFVESEMEYDFNECIDVHFLVLKQDLINLKLVFKKMRMTS</sequence>
<gene>
    <name evidence="1" type="ORF">g.45214</name>
</gene>
<dbReference type="EMBL" id="GECZ01025913">
    <property type="protein sequence ID" value="JAS43856.1"/>
    <property type="molecule type" value="Transcribed_RNA"/>
</dbReference>
<feature type="non-terminal residue" evidence="1">
    <location>
        <position position="141"/>
    </location>
</feature>
<dbReference type="Gene3D" id="3.80.10.10">
    <property type="entry name" value="Ribonuclease Inhibitor"/>
    <property type="match status" value="1"/>
</dbReference>